<accession>A0A139SSM8</accession>
<comment type="caution">
    <text evidence="2">The sequence shown here is derived from an EMBL/GenBank/DDBJ whole genome shotgun (WGS) entry which is preliminary data.</text>
</comment>
<dbReference type="CDD" id="cd16830">
    <property type="entry name" value="HemS-like_N"/>
    <property type="match status" value="1"/>
</dbReference>
<dbReference type="RefSeq" id="WP_068390553.1">
    <property type="nucleotide sequence ID" value="NZ_LSZO01000162.1"/>
</dbReference>
<keyword evidence="3" id="KW-1185">Reference proteome</keyword>
<dbReference type="EMBL" id="LSZO01000162">
    <property type="protein sequence ID" value="KXU37566.1"/>
    <property type="molecule type" value="Genomic_DNA"/>
</dbReference>
<dbReference type="Gene3D" id="3.40.1570.10">
    <property type="entry name" value="HemS/ChuS/ChuX like domains"/>
    <property type="match status" value="2"/>
</dbReference>
<protein>
    <submittedName>
        <fullName evidence="2">Hemin degrading factor</fullName>
    </submittedName>
</protein>
<gene>
    <name evidence="2" type="ORF">AXE65_02955</name>
</gene>
<dbReference type="InterPro" id="IPR007845">
    <property type="entry name" value="HemS/ChuX_dom"/>
</dbReference>
<dbReference type="GO" id="GO:0006826">
    <property type="term" value="P:iron ion transport"/>
    <property type="evidence" value="ECO:0007669"/>
    <property type="project" value="InterPro"/>
</dbReference>
<proteinExistence type="predicted"/>
<reference evidence="2 3" key="1">
    <citation type="submission" date="2016-02" db="EMBL/GenBank/DDBJ databases">
        <authorList>
            <person name="Wen L."/>
            <person name="He K."/>
            <person name="Yang H."/>
        </authorList>
    </citation>
    <scope>NUCLEOTIDE SEQUENCE [LARGE SCALE GENOMIC DNA]</scope>
    <source>
        <strain evidence="2 3">CV58</strain>
    </source>
</reference>
<dbReference type="OrthoDB" id="316630at2"/>
<evidence type="ECO:0000313" key="3">
    <source>
        <dbReference type="Proteomes" id="UP000072660"/>
    </source>
</evidence>
<dbReference type="Proteomes" id="UP000072660">
    <property type="component" value="Unassembled WGS sequence"/>
</dbReference>
<evidence type="ECO:0000259" key="1">
    <source>
        <dbReference type="Pfam" id="PF05171"/>
    </source>
</evidence>
<feature type="domain" description="Haemin-degrading HemS/ChuX" evidence="1">
    <location>
        <begin position="211"/>
        <end position="340"/>
    </location>
</feature>
<sequence>MPTALYSRWQALRAENPTLRARDAAAQLGVSEAELIASRLSIDTIRLRPDWSELLLALGELGEVMALTRNQYCVHERKGRYHEVIVGKDAPMGLVVSEDIDLRFFFSGWASVFAISEQTAKGTQRSVQIFDRQGTAIHKVFLLDNSNASAFEPLRERFRFDQQSAELNLQPPPAQEAAKPDSAIDVAALRSDWAELKDTHHFLALLKKHGAARTQALRLVGSRFAEPLDPEALPTMLETAAEREVPIMAFVGNRYCIQIHSGTIHNLRWAGPWFNVLDNQFNLHLDTRGIRELWRVRKPSTDGVITSWEAFDNDGELILQLFGTRKPGVPERRDWRILAESSAALEVD</sequence>
<dbReference type="AlphaFoldDB" id="A0A139SSM8"/>
<dbReference type="Pfam" id="PF05171">
    <property type="entry name" value="HemS"/>
    <property type="match status" value="2"/>
</dbReference>
<dbReference type="CDD" id="cd16831">
    <property type="entry name" value="HemS-like_C"/>
    <property type="match status" value="1"/>
</dbReference>
<name>A0A139SSM8_9GAMM</name>
<feature type="domain" description="Haemin-degrading HemS/ChuX" evidence="1">
    <location>
        <begin position="29"/>
        <end position="158"/>
    </location>
</feature>
<dbReference type="InterPro" id="IPR053733">
    <property type="entry name" value="Heme_Transport_Util_sf"/>
</dbReference>
<organism evidence="2 3">
    <name type="scientific">Ventosimonas gracilis</name>
    <dbReference type="NCBI Taxonomy" id="1680762"/>
    <lineage>
        <taxon>Bacteria</taxon>
        <taxon>Pseudomonadati</taxon>
        <taxon>Pseudomonadota</taxon>
        <taxon>Gammaproteobacteria</taxon>
        <taxon>Pseudomonadales</taxon>
        <taxon>Ventosimonadaceae</taxon>
        <taxon>Ventosimonas</taxon>
    </lineage>
</organism>
<evidence type="ECO:0000313" key="2">
    <source>
        <dbReference type="EMBL" id="KXU37566.1"/>
    </source>
</evidence>
<dbReference type="SUPFAM" id="SSF144064">
    <property type="entry name" value="Heme iron utilization protein-like"/>
    <property type="match status" value="1"/>
</dbReference>